<feature type="domain" description="Ubiquitin-like protease family profile" evidence="5">
    <location>
        <begin position="14"/>
        <end position="238"/>
    </location>
</feature>
<dbReference type="GO" id="GO:0008234">
    <property type="term" value="F:cysteine-type peptidase activity"/>
    <property type="evidence" value="ECO:0007669"/>
    <property type="project" value="InterPro"/>
</dbReference>
<evidence type="ECO:0000259" key="5">
    <source>
        <dbReference type="PROSITE" id="PS50600"/>
    </source>
</evidence>
<evidence type="ECO:0000313" key="6">
    <source>
        <dbReference type="EMBL" id="KAF3509266.1"/>
    </source>
</evidence>
<accession>A0A8S9NZU5</accession>
<dbReference type="InterPro" id="IPR003653">
    <property type="entry name" value="Peptidase_C48_C"/>
</dbReference>
<dbReference type="SUPFAM" id="SSF54001">
    <property type="entry name" value="Cysteine proteinases"/>
    <property type="match status" value="1"/>
</dbReference>
<dbReference type="Proteomes" id="UP000712600">
    <property type="component" value="Unassembled WGS sequence"/>
</dbReference>
<dbReference type="AlphaFoldDB" id="A0A8S9NZU5"/>
<keyword evidence="2" id="KW-0645">Protease</keyword>
<dbReference type="InterPro" id="IPR038765">
    <property type="entry name" value="Papain-like_cys_pep_sf"/>
</dbReference>
<keyword evidence="3" id="KW-0378">Hydrolase</keyword>
<feature type="region of interest" description="Disordered" evidence="4">
    <location>
        <begin position="17"/>
        <end position="68"/>
    </location>
</feature>
<name>A0A8S9NZU5_BRACR</name>
<evidence type="ECO:0000256" key="2">
    <source>
        <dbReference type="ARBA" id="ARBA00022670"/>
    </source>
</evidence>
<reference evidence="6" key="1">
    <citation type="submission" date="2019-12" db="EMBL/GenBank/DDBJ databases">
        <title>Genome sequencing and annotation of Brassica cretica.</title>
        <authorList>
            <person name="Studholme D.J."/>
            <person name="Sarris P."/>
        </authorList>
    </citation>
    <scope>NUCLEOTIDE SEQUENCE</scope>
    <source>
        <strain evidence="6">PFS-109/04</strain>
        <tissue evidence="6">Leaf</tissue>
    </source>
</reference>
<evidence type="ECO:0000256" key="3">
    <source>
        <dbReference type="ARBA" id="ARBA00022801"/>
    </source>
</evidence>
<evidence type="ECO:0000313" key="7">
    <source>
        <dbReference type="Proteomes" id="UP000712600"/>
    </source>
</evidence>
<gene>
    <name evidence="6" type="ORF">F2Q69_00007691</name>
</gene>
<dbReference type="EMBL" id="QGKX02001521">
    <property type="protein sequence ID" value="KAF3509266.1"/>
    <property type="molecule type" value="Genomic_DNA"/>
</dbReference>
<evidence type="ECO:0000256" key="4">
    <source>
        <dbReference type="SAM" id="MobiDB-lite"/>
    </source>
</evidence>
<dbReference type="Gene3D" id="3.40.395.10">
    <property type="entry name" value="Adenoviral Proteinase, Chain A"/>
    <property type="match status" value="1"/>
</dbReference>
<comment type="caution">
    <text evidence="6">The sequence shown here is derived from an EMBL/GenBank/DDBJ whole genome shotgun (WGS) entry which is preliminary data.</text>
</comment>
<sequence length="281" mass="31536">MVDGLVVEEAVENVPIAEQEVPKLDFSSPKTVEEDATLAKQSVVDEETDGEGSTSEGEGGDSDGNGDKQELFTMAKLVPTVEDTNYRFFENVLASNPKVLHLNAGKYDLDNQFFLDLAAYQKWVSTQLADMRRYSKKGGAYNSRLGFLTKEGRTWGVEVDKLYAPMIWNGNHWVGLCISLTDWRVLVLDLNPRLKDMAAVWDGAYSLEPFTVERMGGAYENHKSGDCGPVALKFMELHALANPHLRMDGLTDELVDILRKQWAMNLYKDWVVPVYVGDEMQ</sequence>
<proteinExistence type="inferred from homology"/>
<organism evidence="6 7">
    <name type="scientific">Brassica cretica</name>
    <name type="common">Mustard</name>
    <dbReference type="NCBI Taxonomy" id="69181"/>
    <lineage>
        <taxon>Eukaryota</taxon>
        <taxon>Viridiplantae</taxon>
        <taxon>Streptophyta</taxon>
        <taxon>Embryophyta</taxon>
        <taxon>Tracheophyta</taxon>
        <taxon>Spermatophyta</taxon>
        <taxon>Magnoliopsida</taxon>
        <taxon>eudicotyledons</taxon>
        <taxon>Gunneridae</taxon>
        <taxon>Pentapetalae</taxon>
        <taxon>rosids</taxon>
        <taxon>malvids</taxon>
        <taxon>Brassicales</taxon>
        <taxon>Brassicaceae</taxon>
        <taxon>Brassiceae</taxon>
        <taxon>Brassica</taxon>
    </lineage>
</organism>
<evidence type="ECO:0000256" key="1">
    <source>
        <dbReference type="ARBA" id="ARBA00005234"/>
    </source>
</evidence>
<comment type="similarity">
    <text evidence="1">Belongs to the peptidase C48 family.</text>
</comment>
<protein>
    <recommendedName>
        <fullName evidence="5">Ubiquitin-like protease family profile domain-containing protein</fullName>
    </recommendedName>
</protein>
<dbReference type="GO" id="GO:0006508">
    <property type="term" value="P:proteolysis"/>
    <property type="evidence" value="ECO:0007669"/>
    <property type="project" value="UniProtKB-KW"/>
</dbReference>
<dbReference type="PROSITE" id="PS50600">
    <property type="entry name" value="ULP_PROTEASE"/>
    <property type="match status" value="1"/>
</dbReference>
<dbReference type="Pfam" id="PF02902">
    <property type="entry name" value="Peptidase_C48"/>
    <property type="match status" value="1"/>
</dbReference>